<dbReference type="Pfam" id="PF13419">
    <property type="entry name" value="HAD_2"/>
    <property type="match status" value="1"/>
</dbReference>
<dbReference type="Proteomes" id="UP001500187">
    <property type="component" value="Unassembled WGS sequence"/>
</dbReference>
<dbReference type="EMBL" id="BAABKP010000001">
    <property type="protein sequence ID" value="GAA4788401.1"/>
    <property type="molecule type" value="Genomic_DNA"/>
</dbReference>
<dbReference type="SFLD" id="SFLDG01129">
    <property type="entry name" value="C1.5:_HAD__Beta-PGM__Phosphata"/>
    <property type="match status" value="1"/>
</dbReference>
<organism evidence="1 2">
    <name type="scientific">Rothia endophytica</name>
    <dbReference type="NCBI Taxonomy" id="1324766"/>
    <lineage>
        <taxon>Bacteria</taxon>
        <taxon>Bacillati</taxon>
        <taxon>Actinomycetota</taxon>
        <taxon>Actinomycetes</taxon>
        <taxon>Micrococcales</taxon>
        <taxon>Micrococcaceae</taxon>
        <taxon>Rothia</taxon>
    </lineage>
</organism>
<dbReference type="CDD" id="cd07505">
    <property type="entry name" value="HAD_BPGM-like"/>
    <property type="match status" value="1"/>
</dbReference>
<dbReference type="SFLD" id="SFLDS00003">
    <property type="entry name" value="Haloacid_Dehalogenase"/>
    <property type="match status" value="1"/>
</dbReference>
<accession>A0ABP9AZH2</accession>
<name>A0ABP9AZH2_9MICC</name>
<dbReference type="InterPro" id="IPR023214">
    <property type="entry name" value="HAD_sf"/>
</dbReference>
<dbReference type="SUPFAM" id="SSF56784">
    <property type="entry name" value="HAD-like"/>
    <property type="match status" value="1"/>
</dbReference>
<keyword evidence="2" id="KW-1185">Reference proteome</keyword>
<sequence length="235" mass="25530">MFSLDTTDTWAPHCAVFDCDGVLLDSETLWNDVQIELFDHYDVTVTKELETSLIGSAAEDLAKVITHLSPQAQGKENFYDQVLAHVKSTELEILDRGVVPIPGALDFIKKLAAHIPVAVASNSSGELLAVKMQKFGYADIVTTWVSSSDVPSPKPSPDIYLEAVRRLGFSPEQALTVEDSVTGMMAATGAGTRCLIFTPETPEQKELLAAGIGRFDSFEDAELLAQVDRWLASKA</sequence>
<protein>
    <submittedName>
        <fullName evidence="1">HAD family phosphatase</fullName>
    </submittedName>
</protein>
<dbReference type="PANTHER" id="PTHR18901">
    <property type="entry name" value="2-DEOXYGLUCOSE-6-PHOSPHATE PHOSPHATASE 2"/>
    <property type="match status" value="1"/>
</dbReference>
<dbReference type="NCBIfam" id="TIGR01509">
    <property type="entry name" value="HAD-SF-IA-v3"/>
    <property type="match status" value="1"/>
</dbReference>
<dbReference type="InterPro" id="IPR036412">
    <property type="entry name" value="HAD-like_sf"/>
</dbReference>
<dbReference type="RefSeq" id="WP_345443789.1">
    <property type="nucleotide sequence ID" value="NZ_BAABKP010000001.1"/>
</dbReference>
<gene>
    <name evidence="1" type="ORF">GCM10023352_02710</name>
</gene>
<evidence type="ECO:0000313" key="1">
    <source>
        <dbReference type="EMBL" id="GAA4788401.1"/>
    </source>
</evidence>
<dbReference type="PANTHER" id="PTHR18901:SF38">
    <property type="entry name" value="PSEUDOURIDINE-5'-PHOSPHATASE"/>
    <property type="match status" value="1"/>
</dbReference>
<dbReference type="NCBIfam" id="TIGR01549">
    <property type="entry name" value="HAD-SF-IA-v1"/>
    <property type="match status" value="1"/>
</dbReference>
<dbReference type="InterPro" id="IPR041492">
    <property type="entry name" value="HAD_2"/>
</dbReference>
<proteinExistence type="predicted"/>
<evidence type="ECO:0000313" key="2">
    <source>
        <dbReference type="Proteomes" id="UP001500187"/>
    </source>
</evidence>
<dbReference type="Gene3D" id="1.10.150.240">
    <property type="entry name" value="Putative phosphatase, domain 2"/>
    <property type="match status" value="1"/>
</dbReference>
<comment type="caution">
    <text evidence="1">The sequence shown here is derived from an EMBL/GenBank/DDBJ whole genome shotgun (WGS) entry which is preliminary data.</text>
</comment>
<dbReference type="InterPro" id="IPR023198">
    <property type="entry name" value="PGP-like_dom2"/>
</dbReference>
<reference evidence="2" key="1">
    <citation type="journal article" date="2019" name="Int. J. Syst. Evol. Microbiol.">
        <title>The Global Catalogue of Microorganisms (GCM) 10K type strain sequencing project: providing services to taxonomists for standard genome sequencing and annotation.</title>
        <authorList>
            <consortium name="The Broad Institute Genomics Platform"/>
            <consortium name="The Broad Institute Genome Sequencing Center for Infectious Disease"/>
            <person name="Wu L."/>
            <person name="Ma J."/>
        </authorList>
    </citation>
    <scope>NUCLEOTIDE SEQUENCE [LARGE SCALE GENOMIC DNA]</scope>
    <source>
        <strain evidence="2">JCM 18541</strain>
    </source>
</reference>
<dbReference type="Gene3D" id="3.40.50.1000">
    <property type="entry name" value="HAD superfamily/HAD-like"/>
    <property type="match status" value="1"/>
</dbReference>
<dbReference type="InterPro" id="IPR006439">
    <property type="entry name" value="HAD-SF_hydro_IA"/>
</dbReference>